<dbReference type="Pfam" id="PF01850">
    <property type="entry name" value="PIN"/>
    <property type="match status" value="1"/>
</dbReference>
<dbReference type="GO" id="GO:0016787">
    <property type="term" value="F:hydrolase activity"/>
    <property type="evidence" value="ECO:0007669"/>
    <property type="project" value="UniProtKB-KW"/>
</dbReference>
<feature type="binding site" evidence="8">
    <location>
        <position position="97"/>
    </location>
    <ligand>
        <name>Mg(2+)</name>
        <dbReference type="ChEBI" id="CHEBI:18420"/>
    </ligand>
</feature>
<evidence type="ECO:0000256" key="7">
    <source>
        <dbReference type="ARBA" id="ARBA00038093"/>
    </source>
</evidence>
<evidence type="ECO:0000259" key="9">
    <source>
        <dbReference type="Pfam" id="PF01850"/>
    </source>
</evidence>
<evidence type="ECO:0000256" key="3">
    <source>
        <dbReference type="ARBA" id="ARBA00022722"/>
    </source>
</evidence>
<dbReference type="GO" id="GO:0004540">
    <property type="term" value="F:RNA nuclease activity"/>
    <property type="evidence" value="ECO:0007669"/>
    <property type="project" value="InterPro"/>
</dbReference>
<dbReference type="InterPro" id="IPR002716">
    <property type="entry name" value="PIN_dom"/>
</dbReference>
<evidence type="ECO:0000256" key="1">
    <source>
        <dbReference type="ARBA" id="ARBA00001946"/>
    </source>
</evidence>
<evidence type="ECO:0000313" key="11">
    <source>
        <dbReference type="Proteomes" id="UP000705867"/>
    </source>
</evidence>
<dbReference type="PANTHER" id="PTHR33653:SF1">
    <property type="entry name" value="RIBONUCLEASE VAPC2"/>
    <property type="match status" value="1"/>
</dbReference>
<feature type="domain" description="PIN" evidence="9">
    <location>
        <begin position="6"/>
        <end position="123"/>
    </location>
</feature>
<reference evidence="10" key="1">
    <citation type="journal article" date="2021" name="bioRxiv">
        <title>Unraveling nitrogen, sulfur and carbon metabolic pathways and microbial community transcriptional responses to substrate deprivation and toxicity stresses in a bioreactor mimicking anoxic brackish coastal sediment conditions.</title>
        <authorList>
            <person name="Martins P.D."/>
            <person name="Echeveste M.J."/>
            <person name="Arshad A."/>
            <person name="Kurth J."/>
            <person name="Ouboter H."/>
            <person name="Jetten M.S.M."/>
            <person name="Welte C.U."/>
        </authorList>
    </citation>
    <scope>NUCLEOTIDE SEQUENCE</scope>
    <source>
        <strain evidence="10">MAG_39</strain>
    </source>
</reference>
<evidence type="ECO:0000313" key="10">
    <source>
        <dbReference type="EMBL" id="MBZ0156073.1"/>
    </source>
</evidence>
<name>A0A953J4C4_9BACT</name>
<dbReference type="GO" id="GO:0090729">
    <property type="term" value="F:toxin activity"/>
    <property type="evidence" value="ECO:0007669"/>
    <property type="project" value="UniProtKB-KW"/>
</dbReference>
<dbReference type="InterPro" id="IPR022907">
    <property type="entry name" value="VapC_family"/>
</dbReference>
<dbReference type="EMBL" id="JAIOIV010000063">
    <property type="protein sequence ID" value="MBZ0156073.1"/>
    <property type="molecule type" value="Genomic_DNA"/>
</dbReference>
<proteinExistence type="inferred from homology"/>
<dbReference type="PANTHER" id="PTHR33653">
    <property type="entry name" value="RIBONUCLEASE VAPC2"/>
    <property type="match status" value="1"/>
</dbReference>
<keyword evidence="3 8" id="KW-0540">Nuclease</keyword>
<evidence type="ECO:0000256" key="8">
    <source>
        <dbReference type="HAMAP-Rule" id="MF_00265"/>
    </source>
</evidence>
<reference evidence="10" key="2">
    <citation type="submission" date="2021-08" db="EMBL/GenBank/DDBJ databases">
        <authorList>
            <person name="Dalcin Martins P."/>
        </authorList>
    </citation>
    <scope>NUCLEOTIDE SEQUENCE</scope>
    <source>
        <strain evidence="10">MAG_39</strain>
    </source>
</reference>
<keyword evidence="2 8" id="KW-1277">Toxin-antitoxin system</keyword>
<organism evidence="10 11">
    <name type="scientific">Candidatus Nitrobium versatile</name>
    <dbReference type="NCBI Taxonomy" id="2884831"/>
    <lineage>
        <taxon>Bacteria</taxon>
        <taxon>Pseudomonadati</taxon>
        <taxon>Nitrospirota</taxon>
        <taxon>Nitrospiria</taxon>
        <taxon>Nitrospirales</taxon>
        <taxon>Nitrospiraceae</taxon>
        <taxon>Candidatus Nitrobium</taxon>
    </lineage>
</organism>
<keyword evidence="5 8" id="KW-0378">Hydrolase</keyword>
<protein>
    <recommendedName>
        <fullName evidence="8">Ribonuclease VapC</fullName>
        <shortName evidence="8">RNase VapC</shortName>
        <ecNumber evidence="8">3.1.-.-</ecNumber>
    </recommendedName>
    <alternativeName>
        <fullName evidence="8">Toxin VapC</fullName>
    </alternativeName>
</protein>
<feature type="binding site" evidence="8">
    <location>
        <position position="9"/>
    </location>
    <ligand>
        <name>Mg(2+)</name>
        <dbReference type="ChEBI" id="CHEBI:18420"/>
    </ligand>
</feature>
<evidence type="ECO:0000256" key="2">
    <source>
        <dbReference type="ARBA" id="ARBA00022649"/>
    </source>
</evidence>
<dbReference type="Gene3D" id="3.40.50.1010">
    <property type="entry name" value="5'-nuclease"/>
    <property type="match status" value="1"/>
</dbReference>
<evidence type="ECO:0000256" key="5">
    <source>
        <dbReference type="ARBA" id="ARBA00022801"/>
    </source>
</evidence>
<dbReference type="AlphaFoldDB" id="A0A953J4C4"/>
<dbReference type="EC" id="3.1.-.-" evidence="8"/>
<comment type="similarity">
    <text evidence="7 8">Belongs to the PINc/VapC protein family.</text>
</comment>
<keyword evidence="4 8" id="KW-0479">Metal-binding</keyword>
<evidence type="ECO:0000256" key="4">
    <source>
        <dbReference type="ARBA" id="ARBA00022723"/>
    </source>
</evidence>
<dbReference type="GO" id="GO:0000287">
    <property type="term" value="F:magnesium ion binding"/>
    <property type="evidence" value="ECO:0007669"/>
    <property type="project" value="UniProtKB-UniRule"/>
</dbReference>
<dbReference type="SUPFAM" id="SSF88723">
    <property type="entry name" value="PIN domain-like"/>
    <property type="match status" value="1"/>
</dbReference>
<comment type="function">
    <text evidence="8">Toxic component of a toxin-antitoxin (TA) system. An RNase.</text>
</comment>
<dbReference type="InterPro" id="IPR029060">
    <property type="entry name" value="PIN-like_dom_sf"/>
</dbReference>
<keyword evidence="8" id="KW-0800">Toxin</keyword>
<accession>A0A953J4C4</accession>
<comment type="caution">
    <text evidence="10">The sequence shown here is derived from an EMBL/GenBank/DDBJ whole genome shotgun (WGS) entry which is preliminary data.</text>
</comment>
<dbReference type="HAMAP" id="MF_00265">
    <property type="entry name" value="VapC_Nob1"/>
    <property type="match status" value="1"/>
</dbReference>
<evidence type="ECO:0000256" key="6">
    <source>
        <dbReference type="ARBA" id="ARBA00022842"/>
    </source>
</evidence>
<keyword evidence="6 8" id="KW-0460">Magnesium</keyword>
<sequence>MIQDGVLVDTPVLIDFFRGQGTAAEAVTDLLQKNHVVITGIIIAELLQGMKNLKEEFALEELLSATHQLEVTNNTWLRAGKLALSLRRMRINLPLTDVAIAALALKHDFSILTNDKHFEQIPGLKIYSR</sequence>
<comment type="cofactor">
    <cofactor evidence="1 8">
        <name>Mg(2+)</name>
        <dbReference type="ChEBI" id="CHEBI:18420"/>
    </cofactor>
</comment>
<gene>
    <name evidence="8" type="primary">vapC</name>
    <name evidence="10" type="ORF">K8I29_07635</name>
</gene>
<dbReference type="InterPro" id="IPR050556">
    <property type="entry name" value="Type_II_TA_system_RNase"/>
</dbReference>
<dbReference type="Proteomes" id="UP000705867">
    <property type="component" value="Unassembled WGS sequence"/>
</dbReference>